<dbReference type="Pfam" id="PF02801">
    <property type="entry name" value="Ketoacyl-synt_C"/>
    <property type="match status" value="1"/>
</dbReference>
<dbReference type="InterPro" id="IPR020843">
    <property type="entry name" value="ER"/>
</dbReference>
<dbReference type="InterPro" id="IPR014043">
    <property type="entry name" value="Acyl_transferase_dom"/>
</dbReference>
<name>A0A9W4IIJ8_9EURO</name>
<keyword evidence="3" id="KW-0808">Transferase</keyword>
<dbReference type="InterPro" id="IPR016036">
    <property type="entry name" value="Malonyl_transacylase_ACP-bd"/>
</dbReference>
<dbReference type="GO" id="GO:0016491">
    <property type="term" value="F:oxidoreductase activity"/>
    <property type="evidence" value="ECO:0007669"/>
    <property type="project" value="InterPro"/>
</dbReference>
<proteinExistence type="predicted"/>
<accession>A0A9W4IIJ8</accession>
<dbReference type="Gene3D" id="3.40.50.150">
    <property type="entry name" value="Vaccinia Virus protein VP39"/>
    <property type="match status" value="1"/>
</dbReference>
<dbReference type="CDD" id="cd05195">
    <property type="entry name" value="enoyl_red"/>
    <property type="match status" value="1"/>
</dbReference>
<dbReference type="Gene3D" id="3.90.180.10">
    <property type="entry name" value="Medium-chain alcohol dehydrogenases, catalytic domain"/>
    <property type="match status" value="1"/>
</dbReference>
<evidence type="ECO:0000313" key="9">
    <source>
        <dbReference type="EMBL" id="CAG8312321.1"/>
    </source>
</evidence>
<dbReference type="SMART" id="SM00823">
    <property type="entry name" value="PKS_PP"/>
    <property type="match status" value="1"/>
</dbReference>
<dbReference type="SMART" id="SM00827">
    <property type="entry name" value="PKS_AT"/>
    <property type="match status" value="1"/>
</dbReference>
<dbReference type="SMART" id="SM00825">
    <property type="entry name" value="PKS_KS"/>
    <property type="match status" value="1"/>
</dbReference>
<gene>
    <name evidence="9" type="ORF">PSALAMII_LOCUS2180</name>
</gene>
<dbReference type="GO" id="GO:0030639">
    <property type="term" value="P:polyketide biosynthetic process"/>
    <property type="evidence" value="ECO:0007669"/>
    <property type="project" value="UniProtKB-ARBA"/>
</dbReference>
<dbReference type="InterPro" id="IPR011032">
    <property type="entry name" value="GroES-like_sf"/>
</dbReference>
<dbReference type="Pfam" id="PF16197">
    <property type="entry name" value="KAsynt_C_assoc"/>
    <property type="match status" value="1"/>
</dbReference>
<dbReference type="SMART" id="SM00829">
    <property type="entry name" value="PKS_ER"/>
    <property type="match status" value="1"/>
</dbReference>
<dbReference type="InterPro" id="IPR014031">
    <property type="entry name" value="Ketoacyl_synth_C"/>
</dbReference>
<dbReference type="InterPro" id="IPR029063">
    <property type="entry name" value="SAM-dependent_MTases_sf"/>
</dbReference>
<feature type="active site" description="Proton donor; for dehydratase activity" evidence="6">
    <location>
        <position position="1205"/>
    </location>
</feature>
<feature type="region of interest" description="N-terminal hotdog fold" evidence="6">
    <location>
        <begin position="985"/>
        <end position="1115"/>
    </location>
</feature>
<evidence type="ECO:0000256" key="5">
    <source>
        <dbReference type="ARBA" id="ARBA00023315"/>
    </source>
</evidence>
<evidence type="ECO:0000259" key="7">
    <source>
        <dbReference type="PROSITE" id="PS52004"/>
    </source>
</evidence>
<dbReference type="Pfam" id="PF08240">
    <property type="entry name" value="ADH_N"/>
    <property type="match status" value="1"/>
</dbReference>
<dbReference type="Pfam" id="PF00109">
    <property type="entry name" value="ketoacyl-synt"/>
    <property type="match status" value="1"/>
</dbReference>
<dbReference type="GO" id="GO:0031177">
    <property type="term" value="F:phosphopantetheine binding"/>
    <property type="evidence" value="ECO:0007669"/>
    <property type="project" value="InterPro"/>
</dbReference>
<evidence type="ECO:0000256" key="6">
    <source>
        <dbReference type="PROSITE-ProRule" id="PRU01363"/>
    </source>
</evidence>
<feature type="active site" description="Proton acceptor; for dehydratase activity" evidence="6">
    <location>
        <position position="1017"/>
    </location>
</feature>
<dbReference type="SUPFAM" id="SSF50129">
    <property type="entry name" value="GroES-like"/>
    <property type="match status" value="1"/>
</dbReference>
<dbReference type="InterPro" id="IPR009081">
    <property type="entry name" value="PP-bd_ACP"/>
</dbReference>
<dbReference type="Gene3D" id="3.10.129.110">
    <property type="entry name" value="Polyketide synthase dehydratase"/>
    <property type="match status" value="1"/>
</dbReference>
<dbReference type="Gene3D" id="3.40.47.10">
    <property type="match status" value="1"/>
</dbReference>
<dbReference type="InterPro" id="IPR036736">
    <property type="entry name" value="ACP-like_sf"/>
</dbReference>
<keyword evidence="4" id="KW-0511">Multifunctional enzyme</keyword>
<dbReference type="SMART" id="SM00822">
    <property type="entry name" value="PKS_KR"/>
    <property type="match status" value="1"/>
</dbReference>
<dbReference type="SUPFAM" id="SSF53901">
    <property type="entry name" value="Thiolase-like"/>
    <property type="match status" value="1"/>
</dbReference>
<dbReference type="CDD" id="cd05274">
    <property type="entry name" value="KR_FAS_SDR_x"/>
    <property type="match status" value="1"/>
</dbReference>
<feature type="domain" description="Ketosynthase family 3 (KS3)" evidence="7">
    <location>
        <begin position="24"/>
        <end position="451"/>
    </location>
</feature>
<dbReference type="GO" id="GO:0006633">
    <property type="term" value="P:fatty acid biosynthetic process"/>
    <property type="evidence" value="ECO:0007669"/>
    <property type="project" value="TreeGrafter"/>
</dbReference>
<dbReference type="SUPFAM" id="SSF53335">
    <property type="entry name" value="S-adenosyl-L-methionine-dependent methyltransferases"/>
    <property type="match status" value="1"/>
</dbReference>
<evidence type="ECO:0000259" key="8">
    <source>
        <dbReference type="PROSITE" id="PS52019"/>
    </source>
</evidence>
<dbReference type="CDD" id="cd00833">
    <property type="entry name" value="PKS"/>
    <property type="match status" value="1"/>
</dbReference>
<dbReference type="InterPro" id="IPR013154">
    <property type="entry name" value="ADH-like_N"/>
</dbReference>
<dbReference type="GO" id="GO:0004312">
    <property type="term" value="F:fatty acid synthase activity"/>
    <property type="evidence" value="ECO:0007669"/>
    <property type="project" value="TreeGrafter"/>
</dbReference>
<dbReference type="EMBL" id="CAJVPA010000088">
    <property type="protein sequence ID" value="CAG8312321.1"/>
    <property type="molecule type" value="Genomic_DNA"/>
</dbReference>
<dbReference type="Pfam" id="PF14765">
    <property type="entry name" value="PS-DH"/>
    <property type="match status" value="1"/>
</dbReference>
<dbReference type="SUPFAM" id="SSF51735">
    <property type="entry name" value="NAD(P)-binding Rossmann-fold domains"/>
    <property type="match status" value="2"/>
</dbReference>
<sequence length="2538" mass="278452">MSIPSSKRGPEDDFAGLTAQSCMDTPIAIVGMGFRGPAEASNVNRLWEMILAGREGWSPIPAKRWNNEAFYHPHDARHGSINVQGGHFLEEDISAFDAPFFNMTGDEAAAMDPQQRLLLEVTYEGLENAGISLNTIAGTETACFVGSFSADYTDLLLRDPECVPMYQCTNAGQSRAMTANRLSYFFDLKGPSVTVDTACSGSLVALHLACQSLQTGDASTAIAAGVNLILSHEFMSTMSMMRFLSPDGRCHTFDEKANGYARGEAAGCLILKPLAKALHDGNTIRAVIRGTGSNQDGRTAGIALPNRVAQENLIRSVYQRTGLDPAETDFVEAHGTGTQAGDPLETKAISEVFCARRSVDNPVRIGSIKTNVGHLEGASGVAGVIKAVLMLENRMFLPNRNFEKINPRIPLDEWKLKIQLSPEYWQTKGPRRVSVNSFGYGGSNAHAILEETESCLSGLGLEIKRSSSTVCNGPRDRPLSISSHQTSRIYVLSGFDEASCARQVHNLRSYILHKNSQPIRDSFLDNLAFTVNERRTLFPWKIAVVGNDVENLNTSLSQRVKARSAVRKPRLGFVFTGQGAQWAGMGRGLIPAYPVFKDSILRIDRALMEIGCGFGVLEELQKAPEDSNLNHPSLSQTICTALQIALVDLLASWGIYPASVTGHSSGEIPAAYAAGALSMKDAMTVALNRGLSATQLLDQPVKGTMMAVGLSVEEVQRYLDAIPPGQLVVGCINSPSSVTISGDAPAVEGLEKVLKDHSIFTKRLEVGVAYHSPHMKRVAEQYRSSINHIQALDTADVKNKTNPVVPRFFSSVSGTQIHPSELKCHYWVSNLTGQVNFASSLRALCFETLSQRLPRVESTKIKRSKPAQKPSVDILLEIGPHSGLAGPIKQILRADTKLSSADIVYVNMLTRNTNALTTALNAAATVASLNYPVNFKSINRPHHPFDKTIPELLVDLPPYSWDHTRTYWAEPRLSKIYRNRPTPRMDLIGAPDNIACPFEPHWRNHLRTSELPWLLDHKIQGSIIFPAAGYLTMVIEAVKQMATPEDDFASYILQNVEIKSALVLNEISAIEVMTSLSKPLHSQSHLYDFHIYSISDDNRWTEHCSGIVGRQKSLGVSKEGSEDADGYVMVPLGAEVHGISVVDIGTFYDKLHSSGLEYGRCFRNLTEARVTQDGACFADITVPDTRSVMPASFQHDLLIHPCTLDTIFHTIIAALPSGMGVEEGPVIPISIEEMVVSSRLNCLAGELMSICTHVRPVSGGNFTACIAVVDYDKRFEMEPSISIRGLRCARLGRQQSVSTGEGTSTIYHIDWKPDYSFLCPGNPSALLAMGELEEKPVDLNEHEYHAAEYIRAAFEQIGADEAMDLDISHRRLWCYLQDVLERYDKEESPMALHLESPGPAQIGHLLHTIGTNLVSIIRNQIEYSTVIENETLLLEYWDMFAADEAYQAAANYVGLIGHKNPAISILEFGVGTGQIAEIFLKRLIRPDGSSCCAKYTFAYESALTLEQTSKQLKQWQDLVECKLLDLRADFSSQGVQKGSFDVIILPHGLCTARCEQDALSRINDLLTPSGCLVAINPFDPKESVLKSVLFGALHCLSADEFCLGQSGWTEGQWTEILNDAKFSTVDIFAEQDSYKCHQFIVAKKQSADLLTARSANVAIIDEDGSSDLAAELVNHLKKRCSKVVISNIGDLDPEGQICLVLDTAKSSLLANPDKLTLRKIQAIFTHSSGVIWVTKGGIIEPENPDAGLVYGFARTARAESGVKPIITLDLDSCNPLHGVQSAELISRLLATRFFYKSSDLDTEYVERNGVLLIPRVVKDVKTTLAMEKVDQTESVHTQIFHNSEQPLRLSGKNNSSTFVPDHDIHELPVNYIRIEVHAFGLSRGDILQDMEYWEQDDTFGIGCSGVVYEVGSEVRGFKKGDRVACLGAGTARTFYHDLATKFQRIRGDMAFQFAASLPLAYTVALYAVTHLAHVEPSEIVLVDDAGSYFGQAIVDICLFKHTRLFAVARSSHEKTILASKYGIPEERIVQKGEDDTLKGILRLTDGKKASAVFAFDASNGSFRNCTAPFGRFVQLRTESHQPHCWTETQNITTSTLNIFDFQKERKDLVDKIWLDVARLFYDRRLNGPASIQVYPVSSVGEAIDATSTDQQVLVSAKASDTVKVTLPKKPHQLFQENASYLLVGGLGGIGQETALWIAHNGAKSIIFLSRSGLSNEKSKATVKELMECGVQVTIRACDISDESSVSHVLGELSKCAPPIRGLIQTAMVLKDVHIENMQPDEYYDVMSPKYHGTWNLHRNLPSDLDFFVMLSSISGVIGNATQAAYAAGCAFQDSFAAYRQRLGLAAVSLDLGVISDAGYLAENKELAKKMKRQGFQGMNTKTLMGLIQVAISQPPNERAQIITGLGRWKEGETLGNFDESIFSHFRHQFGGLGESSSQTSSELLKAALISAKTTDQATGVICEAISQKLASHLSIPVENIDSANRVSDYGVDSHVAIELRDWISRSMACTIPILEILAKSLLDLSFRVASEIFHSHEE</sequence>
<dbReference type="InterPro" id="IPR057326">
    <property type="entry name" value="KR_dom"/>
</dbReference>
<reference evidence="9" key="1">
    <citation type="submission" date="2021-07" db="EMBL/GenBank/DDBJ databases">
        <authorList>
            <person name="Branca A.L. A."/>
        </authorList>
    </citation>
    <scope>NUCLEOTIDE SEQUENCE</scope>
</reference>
<dbReference type="InterPro" id="IPR042104">
    <property type="entry name" value="PKS_dehydratase_sf"/>
</dbReference>
<evidence type="ECO:0000256" key="1">
    <source>
        <dbReference type="ARBA" id="ARBA00022450"/>
    </source>
</evidence>
<dbReference type="Pfam" id="PF23297">
    <property type="entry name" value="ACP_SdgA_C"/>
    <property type="match status" value="1"/>
</dbReference>
<dbReference type="PROSITE" id="PS52004">
    <property type="entry name" value="KS3_2"/>
    <property type="match status" value="1"/>
</dbReference>
<dbReference type="SUPFAM" id="SSF55048">
    <property type="entry name" value="Probable ACP-binding domain of malonyl-CoA ACP transacylase"/>
    <property type="match status" value="1"/>
</dbReference>
<evidence type="ECO:0000256" key="3">
    <source>
        <dbReference type="ARBA" id="ARBA00022679"/>
    </source>
</evidence>
<dbReference type="InterPro" id="IPR049552">
    <property type="entry name" value="PKS_DH_N"/>
</dbReference>
<dbReference type="SUPFAM" id="SSF47336">
    <property type="entry name" value="ACP-like"/>
    <property type="match status" value="1"/>
</dbReference>
<dbReference type="Gene3D" id="3.40.50.720">
    <property type="entry name" value="NAD(P)-binding Rossmann-like Domain"/>
    <property type="match status" value="2"/>
</dbReference>
<feature type="domain" description="PKS/mFAS DH" evidence="8">
    <location>
        <begin position="985"/>
        <end position="1297"/>
    </location>
</feature>
<dbReference type="Pfam" id="PF00698">
    <property type="entry name" value="Acyl_transf_1"/>
    <property type="match status" value="1"/>
</dbReference>
<dbReference type="OrthoDB" id="329835at2759"/>
<dbReference type="InterPro" id="IPR013968">
    <property type="entry name" value="PKS_KR"/>
</dbReference>
<comment type="caution">
    <text evidence="9">The sequence shown here is derived from an EMBL/GenBank/DDBJ whole genome shotgun (WGS) entry which is preliminary data.</text>
</comment>
<dbReference type="PROSITE" id="PS52019">
    <property type="entry name" value="PKS_MFAS_DH"/>
    <property type="match status" value="1"/>
</dbReference>
<dbReference type="InterPro" id="IPR049900">
    <property type="entry name" value="PKS_mFAS_DH"/>
</dbReference>
<keyword evidence="5" id="KW-0012">Acyltransferase</keyword>
<dbReference type="InterPro" id="IPR032821">
    <property type="entry name" value="PKS_assoc"/>
</dbReference>
<dbReference type="InterPro" id="IPR036291">
    <property type="entry name" value="NAD(P)-bd_dom_sf"/>
</dbReference>
<evidence type="ECO:0008006" key="11">
    <source>
        <dbReference type="Google" id="ProtNLM"/>
    </source>
</evidence>
<evidence type="ECO:0000256" key="4">
    <source>
        <dbReference type="ARBA" id="ARBA00023268"/>
    </source>
</evidence>
<dbReference type="Gene3D" id="3.30.70.3290">
    <property type="match status" value="1"/>
</dbReference>
<dbReference type="SUPFAM" id="SSF52151">
    <property type="entry name" value="FabD/lysophospholipase-like"/>
    <property type="match status" value="1"/>
</dbReference>
<dbReference type="InterPro" id="IPR049551">
    <property type="entry name" value="PKS_DH_C"/>
</dbReference>
<keyword evidence="1" id="KW-0596">Phosphopantetheine</keyword>
<dbReference type="Pfam" id="PF21089">
    <property type="entry name" value="PKS_DH_N"/>
    <property type="match status" value="1"/>
</dbReference>
<dbReference type="Pfam" id="PF08659">
    <property type="entry name" value="KR"/>
    <property type="match status" value="1"/>
</dbReference>
<dbReference type="PANTHER" id="PTHR43775:SF29">
    <property type="entry name" value="ASPERFURANONE POLYKETIDE SYNTHASE AFOG-RELATED"/>
    <property type="match status" value="1"/>
</dbReference>
<dbReference type="InterPro" id="IPR016035">
    <property type="entry name" value="Acyl_Trfase/lysoPLipase"/>
</dbReference>
<dbReference type="InterPro" id="IPR020806">
    <property type="entry name" value="PKS_PP-bd"/>
</dbReference>
<feature type="region of interest" description="C-terminal hotdog fold" evidence="6">
    <location>
        <begin position="1137"/>
        <end position="1297"/>
    </location>
</feature>
<dbReference type="Proteomes" id="UP001152646">
    <property type="component" value="Unassembled WGS sequence"/>
</dbReference>
<evidence type="ECO:0000256" key="2">
    <source>
        <dbReference type="ARBA" id="ARBA00022553"/>
    </source>
</evidence>
<dbReference type="InterPro" id="IPR014030">
    <property type="entry name" value="Ketoacyl_synth_N"/>
</dbReference>
<keyword evidence="2" id="KW-0597">Phosphoprotein</keyword>
<dbReference type="Gene3D" id="3.40.366.10">
    <property type="entry name" value="Malonyl-Coenzyme A Acyl Carrier Protein, domain 2"/>
    <property type="match status" value="1"/>
</dbReference>
<evidence type="ECO:0000313" key="10">
    <source>
        <dbReference type="Proteomes" id="UP001152646"/>
    </source>
</evidence>
<dbReference type="InterPro" id="IPR001227">
    <property type="entry name" value="Ac_transferase_dom_sf"/>
</dbReference>
<dbReference type="GO" id="GO:1901336">
    <property type="term" value="P:lactone biosynthetic process"/>
    <property type="evidence" value="ECO:0007669"/>
    <property type="project" value="UniProtKB-ARBA"/>
</dbReference>
<dbReference type="InterPro" id="IPR050091">
    <property type="entry name" value="PKS_NRPS_Biosynth_Enz"/>
</dbReference>
<dbReference type="InterPro" id="IPR020841">
    <property type="entry name" value="PKS_Beta-ketoAc_synthase_dom"/>
</dbReference>
<dbReference type="InterPro" id="IPR020807">
    <property type="entry name" value="PKS_DH"/>
</dbReference>
<dbReference type="PANTHER" id="PTHR43775">
    <property type="entry name" value="FATTY ACID SYNTHASE"/>
    <property type="match status" value="1"/>
</dbReference>
<dbReference type="InterPro" id="IPR016039">
    <property type="entry name" value="Thiolase-like"/>
</dbReference>
<protein>
    <recommendedName>
        <fullName evidence="11">Carrier domain-containing protein</fullName>
    </recommendedName>
</protein>
<organism evidence="9 10">
    <name type="scientific">Penicillium salamii</name>
    <dbReference type="NCBI Taxonomy" id="1612424"/>
    <lineage>
        <taxon>Eukaryota</taxon>
        <taxon>Fungi</taxon>
        <taxon>Dikarya</taxon>
        <taxon>Ascomycota</taxon>
        <taxon>Pezizomycotina</taxon>
        <taxon>Eurotiomycetes</taxon>
        <taxon>Eurotiomycetidae</taxon>
        <taxon>Eurotiales</taxon>
        <taxon>Aspergillaceae</taxon>
        <taxon>Penicillium</taxon>
    </lineage>
</organism>
<dbReference type="SMART" id="SM00826">
    <property type="entry name" value="PKS_DH"/>
    <property type="match status" value="1"/>
</dbReference>